<proteinExistence type="predicted"/>
<sequence>MRVLVNNQVYEVIYDSVEISTALSERSTASFTVRSLNSSLTFEKGMPVEIYYGDEYLFGGVIDGYVKVPVTVVGGYFFHINCVDYHYFADKRIVARAFKNMTCGEIVRAIHADYLAPEGITIGEIHEGDKVEDAVFNYMDVASVMTKLANYMSNFTWYIDKYKKLHYIQAGTSTAPFLITHAVARVNGSNFEESSPYYRNRQYLVGAVDVTDTQEEVHYGDGSRRIFTLRYKVHEKPKVEVKYSGSEVWEVKTVGIDGLDMNKDFYWNKGSYEIRQEEQSSEEIDGVEVTTEIPALEAFDMVRISYRGQFETIIMTQLHNEITRMKSVDNTTGIVESIEKTSAITDRTSSMKYANALLDKYGQISRMITFETDNSGLVVGQVATVNMPIYSIHKEDFLIDSVQITWSGGQPVYKVTAVKGPSHGTWESMFSRISGLGENQVERENLKESSQIVLPFEFSKVWREDEEPNIFKRDAHLATYTGFYAGLLYKDRVKYMSWFRNGVEIGRVPAAQYTEGKVDTLFTLFYLQPNQGNGDITELVWWGGSSATDELGTGFIIDRQPFVRKKINTEAYQIVRYDYKWT</sequence>
<dbReference type="RefSeq" id="WP_322611162.1">
    <property type="nucleotide sequence ID" value="NZ_JAXLNX010000006.1"/>
</dbReference>
<organism evidence="1 2">
    <name type="scientific">Lysinibacillus irui</name>
    <dbReference type="NCBI Taxonomy" id="2998077"/>
    <lineage>
        <taxon>Bacteria</taxon>
        <taxon>Bacillati</taxon>
        <taxon>Bacillota</taxon>
        <taxon>Bacilli</taxon>
        <taxon>Bacillales</taxon>
        <taxon>Bacillaceae</taxon>
        <taxon>Lysinibacillus</taxon>
    </lineage>
</organism>
<comment type="caution">
    <text evidence="1">The sequence shown here is derived from an EMBL/GenBank/DDBJ whole genome shotgun (WGS) entry which is preliminary data.</text>
</comment>
<evidence type="ECO:0000313" key="1">
    <source>
        <dbReference type="EMBL" id="MEA0976140.1"/>
    </source>
</evidence>
<evidence type="ECO:0000313" key="2">
    <source>
        <dbReference type="Proteomes" id="UP001289615"/>
    </source>
</evidence>
<reference evidence="1 2" key="1">
    <citation type="submission" date="2023-12" db="EMBL/GenBank/DDBJ databases">
        <title>Genome comparison identifies genes involved in endophytic behavior of Lysinibacillus irui and provides insights into its role as a plant-growth promoting bacterium.</title>
        <authorList>
            <person name="Hilario S."/>
            <person name="Matos I."/>
            <person name="Goncalves M.F.M."/>
            <person name="Pardo C.A."/>
            <person name="Santos M.J."/>
        </authorList>
    </citation>
    <scope>NUCLEOTIDE SEQUENCE [LARGE SCALE GENOMIC DNA]</scope>
    <source>
        <strain evidence="1 2">B3</strain>
    </source>
</reference>
<dbReference type="EMBL" id="JAXUIA010000003">
    <property type="protein sequence ID" value="MEA0976140.1"/>
    <property type="molecule type" value="Genomic_DNA"/>
</dbReference>
<keyword evidence="2" id="KW-1185">Reference proteome</keyword>
<evidence type="ECO:0008006" key="3">
    <source>
        <dbReference type="Google" id="ProtNLM"/>
    </source>
</evidence>
<name>A0ABU5NJD6_9BACI</name>
<accession>A0ABU5NJD6</accession>
<gene>
    <name evidence="1" type="ORF">U6C28_07480</name>
</gene>
<protein>
    <recommendedName>
        <fullName evidence="3">Prophage tail endopeptidase domain-containing protein</fullName>
    </recommendedName>
</protein>
<dbReference type="Proteomes" id="UP001289615">
    <property type="component" value="Unassembled WGS sequence"/>
</dbReference>
<dbReference type="SUPFAM" id="SSF69279">
    <property type="entry name" value="Phage tail proteins"/>
    <property type="match status" value="1"/>
</dbReference>